<keyword evidence="12" id="KW-1185">Reference proteome</keyword>
<feature type="region of interest" description="Disordered" evidence="9">
    <location>
        <begin position="170"/>
        <end position="199"/>
    </location>
</feature>
<dbReference type="GO" id="GO:0006612">
    <property type="term" value="P:protein targeting to membrane"/>
    <property type="evidence" value="ECO:0007669"/>
    <property type="project" value="TreeGrafter"/>
</dbReference>
<dbReference type="Pfam" id="PF01529">
    <property type="entry name" value="DHHC"/>
    <property type="match status" value="1"/>
</dbReference>
<feature type="region of interest" description="Disordered" evidence="9">
    <location>
        <begin position="111"/>
        <end position="138"/>
    </location>
</feature>
<keyword evidence="3 8" id="KW-0808">Transferase</keyword>
<dbReference type="OrthoDB" id="9909019at2759"/>
<evidence type="ECO:0000256" key="7">
    <source>
        <dbReference type="ARBA" id="ARBA00023315"/>
    </source>
</evidence>
<dbReference type="PANTHER" id="PTHR22883">
    <property type="entry name" value="ZINC FINGER DHHC DOMAIN CONTAINING PROTEIN"/>
    <property type="match status" value="1"/>
</dbReference>
<dbReference type="Proteomes" id="UP000015453">
    <property type="component" value="Unassembled WGS sequence"/>
</dbReference>
<dbReference type="AlphaFoldDB" id="S8BUK0"/>
<feature type="non-terminal residue" evidence="11">
    <location>
        <position position="1"/>
    </location>
</feature>
<evidence type="ECO:0000256" key="9">
    <source>
        <dbReference type="SAM" id="MobiDB-lite"/>
    </source>
</evidence>
<sequence length="199" mass="22008">QWLNNCVGRKNYATFMCLMFASFIWLVFECVVGILVLVRCFVDRKATENEIIDRLGNGFSRPPFATVVALCTAVSFLATVPLGELFFFHIILIRKGITTYEYVVAMRNQSEPPGPSVDGRDQPSLPPSPTGSATTAISGRSSVGMGLQYRGAWCTPPRIFMDQQDEIVPHLEPGMLPSTVDPDAVQQGKKPSQRPIRLN</sequence>
<evidence type="ECO:0000256" key="4">
    <source>
        <dbReference type="ARBA" id="ARBA00022692"/>
    </source>
</evidence>
<feature type="transmembrane region" description="Helical" evidence="8">
    <location>
        <begin position="64"/>
        <end position="88"/>
    </location>
</feature>
<feature type="transmembrane region" description="Helical" evidence="8">
    <location>
        <begin position="12"/>
        <end position="38"/>
    </location>
</feature>
<dbReference type="GO" id="GO:0019706">
    <property type="term" value="F:protein-cysteine S-palmitoyltransferase activity"/>
    <property type="evidence" value="ECO:0007669"/>
    <property type="project" value="UniProtKB-EC"/>
</dbReference>
<feature type="domain" description="Palmitoyltransferase DHHC" evidence="10">
    <location>
        <begin position="2"/>
        <end position="103"/>
    </location>
</feature>
<evidence type="ECO:0000259" key="10">
    <source>
        <dbReference type="Pfam" id="PF01529"/>
    </source>
</evidence>
<dbReference type="GO" id="GO:0005794">
    <property type="term" value="C:Golgi apparatus"/>
    <property type="evidence" value="ECO:0007669"/>
    <property type="project" value="TreeGrafter"/>
</dbReference>
<protein>
    <recommendedName>
        <fullName evidence="8">S-acyltransferase</fullName>
        <ecNumber evidence="8">2.3.1.225</ecNumber>
    </recommendedName>
    <alternativeName>
        <fullName evidence="8">Palmitoyltransferase</fullName>
    </alternativeName>
</protein>
<evidence type="ECO:0000256" key="8">
    <source>
        <dbReference type="RuleBase" id="RU079119"/>
    </source>
</evidence>
<feature type="non-terminal residue" evidence="11">
    <location>
        <position position="199"/>
    </location>
</feature>
<dbReference type="InterPro" id="IPR039859">
    <property type="entry name" value="PFA4/ZDH16/20/ERF2-like"/>
</dbReference>
<evidence type="ECO:0000256" key="2">
    <source>
        <dbReference type="ARBA" id="ARBA00008574"/>
    </source>
</evidence>
<comment type="domain">
    <text evidence="8">The DHHC domain is required for palmitoyltransferase activity.</text>
</comment>
<comment type="subcellular location">
    <subcellularLocation>
        <location evidence="1">Endomembrane system</location>
        <topology evidence="1">Multi-pass membrane protein</topology>
    </subcellularLocation>
</comment>
<keyword evidence="4 8" id="KW-0812">Transmembrane</keyword>
<dbReference type="InterPro" id="IPR001594">
    <property type="entry name" value="Palmitoyltrfase_DHHC"/>
</dbReference>
<evidence type="ECO:0000256" key="5">
    <source>
        <dbReference type="ARBA" id="ARBA00022989"/>
    </source>
</evidence>
<gene>
    <name evidence="11" type="ORF">M569_16768</name>
</gene>
<proteinExistence type="inferred from homology"/>
<evidence type="ECO:0000256" key="6">
    <source>
        <dbReference type="ARBA" id="ARBA00023136"/>
    </source>
</evidence>
<accession>S8BUK0</accession>
<comment type="caution">
    <text evidence="11">The sequence shown here is derived from an EMBL/GenBank/DDBJ whole genome shotgun (WGS) entry which is preliminary data.</text>
</comment>
<comment type="catalytic activity">
    <reaction evidence="8">
        <text>L-cysteinyl-[protein] + hexadecanoyl-CoA = S-hexadecanoyl-L-cysteinyl-[protein] + CoA</text>
        <dbReference type="Rhea" id="RHEA:36683"/>
        <dbReference type="Rhea" id="RHEA-COMP:10131"/>
        <dbReference type="Rhea" id="RHEA-COMP:11032"/>
        <dbReference type="ChEBI" id="CHEBI:29950"/>
        <dbReference type="ChEBI" id="CHEBI:57287"/>
        <dbReference type="ChEBI" id="CHEBI:57379"/>
        <dbReference type="ChEBI" id="CHEBI:74151"/>
        <dbReference type="EC" id="2.3.1.225"/>
    </reaction>
</comment>
<name>S8BUK0_9LAMI</name>
<evidence type="ECO:0000313" key="11">
    <source>
        <dbReference type="EMBL" id="EPS58049.1"/>
    </source>
</evidence>
<dbReference type="GO" id="GO:0005783">
    <property type="term" value="C:endoplasmic reticulum"/>
    <property type="evidence" value="ECO:0007669"/>
    <property type="project" value="TreeGrafter"/>
</dbReference>
<keyword evidence="7 8" id="KW-0012">Acyltransferase</keyword>
<dbReference type="EMBL" id="AUSU01009592">
    <property type="protein sequence ID" value="EPS58049.1"/>
    <property type="molecule type" value="Genomic_DNA"/>
</dbReference>
<dbReference type="EC" id="2.3.1.225" evidence="8"/>
<dbReference type="PANTHER" id="PTHR22883:SF316">
    <property type="entry name" value="PROTEIN S-ACYLTRANSFERASE 21"/>
    <property type="match status" value="1"/>
</dbReference>
<organism evidence="11 12">
    <name type="scientific">Genlisea aurea</name>
    <dbReference type="NCBI Taxonomy" id="192259"/>
    <lineage>
        <taxon>Eukaryota</taxon>
        <taxon>Viridiplantae</taxon>
        <taxon>Streptophyta</taxon>
        <taxon>Embryophyta</taxon>
        <taxon>Tracheophyta</taxon>
        <taxon>Spermatophyta</taxon>
        <taxon>Magnoliopsida</taxon>
        <taxon>eudicotyledons</taxon>
        <taxon>Gunneridae</taxon>
        <taxon>Pentapetalae</taxon>
        <taxon>asterids</taxon>
        <taxon>lamiids</taxon>
        <taxon>Lamiales</taxon>
        <taxon>Lentibulariaceae</taxon>
        <taxon>Genlisea</taxon>
    </lineage>
</organism>
<comment type="similarity">
    <text evidence="2 8">Belongs to the DHHC palmitoyltransferase family.</text>
</comment>
<reference evidence="11 12" key="1">
    <citation type="journal article" date="2013" name="BMC Genomics">
        <title>The miniature genome of a carnivorous plant Genlisea aurea contains a low number of genes and short non-coding sequences.</title>
        <authorList>
            <person name="Leushkin E.V."/>
            <person name="Sutormin R.A."/>
            <person name="Nabieva E.R."/>
            <person name="Penin A.A."/>
            <person name="Kondrashov A.S."/>
            <person name="Logacheva M.D."/>
        </authorList>
    </citation>
    <scope>NUCLEOTIDE SEQUENCE [LARGE SCALE GENOMIC DNA]</scope>
</reference>
<evidence type="ECO:0000256" key="3">
    <source>
        <dbReference type="ARBA" id="ARBA00022679"/>
    </source>
</evidence>
<keyword evidence="5 8" id="KW-1133">Transmembrane helix</keyword>
<keyword evidence="6 8" id="KW-0472">Membrane</keyword>
<evidence type="ECO:0000313" key="12">
    <source>
        <dbReference type="Proteomes" id="UP000015453"/>
    </source>
</evidence>
<evidence type="ECO:0000256" key="1">
    <source>
        <dbReference type="ARBA" id="ARBA00004127"/>
    </source>
</evidence>